<evidence type="ECO:0000313" key="6">
    <source>
        <dbReference type="EMBL" id="THG37023.1"/>
    </source>
</evidence>
<evidence type="ECO:0000256" key="3">
    <source>
        <dbReference type="ARBA" id="ARBA00022801"/>
    </source>
</evidence>
<organism evidence="6 7">
    <name type="scientific">Adlercreutzia caecimuris</name>
    <dbReference type="NCBI Taxonomy" id="671266"/>
    <lineage>
        <taxon>Bacteria</taxon>
        <taxon>Bacillati</taxon>
        <taxon>Actinomycetota</taxon>
        <taxon>Coriobacteriia</taxon>
        <taxon>Eggerthellales</taxon>
        <taxon>Eggerthellaceae</taxon>
        <taxon>Adlercreutzia</taxon>
    </lineage>
</organism>
<proteinExistence type="predicted"/>
<dbReference type="EMBL" id="SSTJ01000008">
    <property type="protein sequence ID" value="THG37023.1"/>
    <property type="molecule type" value="Genomic_DNA"/>
</dbReference>
<dbReference type="SUPFAM" id="SSF88723">
    <property type="entry name" value="PIN domain-like"/>
    <property type="match status" value="1"/>
</dbReference>
<reference evidence="6 7" key="1">
    <citation type="submission" date="2019-04" db="EMBL/GenBank/DDBJ databases">
        <title>Microbes associate with the intestines of laboratory mice.</title>
        <authorList>
            <person name="Navarre W."/>
            <person name="Wong E."/>
            <person name="Huang K.C."/>
            <person name="Tropini C."/>
            <person name="Ng K."/>
            <person name="Yu B."/>
        </authorList>
    </citation>
    <scope>NUCLEOTIDE SEQUENCE [LARGE SCALE GENOMIC DNA]</scope>
    <source>
        <strain evidence="6 7">NM80_B27</strain>
    </source>
</reference>
<dbReference type="GO" id="GO:0004518">
    <property type="term" value="F:nuclease activity"/>
    <property type="evidence" value="ECO:0007669"/>
    <property type="project" value="UniProtKB-KW"/>
</dbReference>
<dbReference type="InterPro" id="IPR029060">
    <property type="entry name" value="PIN-like_dom_sf"/>
</dbReference>
<evidence type="ECO:0000256" key="1">
    <source>
        <dbReference type="ARBA" id="ARBA00022722"/>
    </source>
</evidence>
<sequence>MPLSAIVDWPTMNLLLDTNVLIDYLGRKEPFFANAERIVAAGFFGDATLWMAAQSPKDAFYVLERYIDSQRIQQALLKAYEIITPVALTADDLATAARLQWDDYEDCLVALAAQKARADYLITRDAKGFERSMVPALSPNEWLVLRERDGIIYDAVDLPPEEEVGP</sequence>
<evidence type="ECO:0000256" key="2">
    <source>
        <dbReference type="ARBA" id="ARBA00022723"/>
    </source>
</evidence>
<dbReference type="Gene3D" id="3.40.50.1010">
    <property type="entry name" value="5'-nuclease"/>
    <property type="match status" value="1"/>
</dbReference>
<name>A0A4S4G1G4_9ACTN</name>
<dbReference type="GeneID" id="82189671"/>
<dbReference type="Proteomes" id="UP000308978">
    <property type="component" value="Unassembled WGS sequence"/>
</dbReference>
<protein>
    <submittedName>
        <fullName evidence="6">PIN domain-containing protein</fullName>
    </submittedName>
</protein>
<comment type="caution">
    <text evidence="6">The sequence shown here is derived from an EMBL/GenBank/DDBJ whole genome shotgun (WGS) entry which is preliminary data.</text>
</comment>
<evidence type="ECO:0000313" key="7">
    <source>
        <dbReference type="Proteomes" id="UP000308978"/>
    </source>
</evidence>
<keyword evidence="2" id="KW-0479">Metal-binding</keyword>
<keyword evidence="4" id="KW-0460">Magnesium</keyword>
<dbReference type="RefSeq" id="WP_016310385.1">
    <property type="nucleotide sequence ID" value="NZ_CAJTBT010000002.1"/>
</dbReference>
<dbReference type="InterPro" id="IPR002716">
    <property type="entry name" value="PIN_dom"/>
</dbReference>
<keyword evidence="1" id="KW-0540">Nuclease</keyword>
<accession>A0A4S4G1G4</accession>
<dbReference type="CDD" id="cd09854">
    <property type="entry name" value="PIN_VapC-like"/>
    <property type="match status" value="1"/>
</dbReference>
<dbReference type="Pfam" id="PF13470">
    <property type="entry name" value="PIN_3"/>
    <property type="match status" value="1"/>
</dbReference>
<gene>
    <name evidence="6" type="ORF">E5986_07185</name>
</gene>
<dbReference type="AlphaFoldDB" id="A0A4S4G1G4"/>
<feature type="domain" description="PIN" evidence="5">
    <location>
        <begin position="14"/>
        <end position="126"/>
    </location>
</feature>
<dbReference type="GO" id="GO:0016787">
    <property type="term" value="F:hydrolase activity"/>
    <property type="evidence" value="ECO:0007669"/>
    <property type="project" value="UniProtKB-KW"/>
</dbReference>
<keyword evidence="3" id="KW-0378">Hydrolase</keyword>
<dbReference type="GO" id="GO:0046872">
    <property type="term" value="F:metal ion binding"/>
    <property type="evidence" value="ECO:0007669"/>
    <property type="project" value="UniProtKB-KW"/>
</dbReference>
<evidence type="ECO:0000256" key="4">
    <source>
        <dbReference type="ARBA" id="ARBA00022842"/>
    </source>
</evidence>
<evidence type="ECO:0000259" key="5">
    <source>
        <dbReference type="Pfam" id="PF13470"/>
    </source>
</evidence>